<protein>
    <submittedName>
        <fullName evidence="1">Uncharacterized protein</fullName>
    </submittedName>
</protein>
<accession>A0A8S2S2Q1</accession>
<evidence type="ECO:0000313" key="1">
    <source>
        <dbReference type="EMBL" id="CAF4194281.1"/>
    </source>
</evidence>
<dbReference type="Proteomes" id="UP000681967">
    <property type="component" value="Unassembled WGS sequence"/>
</dbReference>
<dbReference type="AlphaFoldDB" id="A0A8S2S2Q1"/>
<comment type="caution">
    <text evidence="1">The sequence shown here is derived from an EMBL/GenBank/DDBJ whole genome shotgun (WGS) entry which is preliminary data.</text>
</comment>
<organism evidence="1 2">
    <name type="scientific">Rotaria magnacalcarata</name>
    <dbReference type="NCBI Taxonomy" id="392030"/>
    <lineage>
        <taxon>Eukaryota</taxon>
        <taxon>Metazoa</taxon>
        <taxon>Spiralia</taxon>
        <taxon>Gnathifera</taxon>
        <taxon>Rotifera</taxon>
        <taxon>Eurotatoria</taxon>
        <taxon>Bdelloidea</taxon>
        <taxon>Philodinida</taxon>
        <taxon>Philodinidae</taxon>
        <taxon>Rotaria</taxon>
    </lineage>
</organism>
<name>A0A8S2S2Q1_9BILA</name>
<gene>
    <name evidence="1" type="ORF">BYL167_LOCUS23378</name>
</gene>
<dbReference type="EMBL" id="CAJOBH010016589">
    <property type="protein sequence ID" value="CAF4194281.1"/>
    <property type="molecule type" value="Genomic_DNA"/>
</dbReference>
<evidence type="ECO:0000313" key="2">
    <source>
        <dbReference type="Proteomes" id="UP000681967"/>
    </source>
</evidence>
<proteinExistence type="predicted"/>
<sequence length="18" mass="2236">SGYWEYVYHKMINSDSTR</sequence>
<reference evidence="1" key="1">
    <citation type="submission" date="2021-02" db="EMBL/GenBank/DDBJ databases">
        <authorList>
            <person name="Nowell W R."/>
        </authorList>
    </citation>
    <scope>NUCLEOTIDE SEQUENCE</scope>
</reference>
<feature type="non-terminal residue" evidence="1">
    <location>
        <position position="1"/>
    </location>
</feature>